<protein>
    <submittedName>
        <fullName evidence="6">Transcriptional regulator</fullName>
    </submittedName>
</protein>
<dbReference type="Pfam" id="PF01380">
    <property type="entry name" value="SIS"/>
    <property type="match status" value="1"/>
</dbReference>
<dbReference type="SUPFAM" id="SSF53697">
    <property type="entry name" value="SIS domain"/>
    <property type="match status" value="1"/>
</dbReference>
<dbReference type="GO" id="GO:0003700">
    <property type="term" value="F:DNA-binding transcription factor activity"/>
    <property type="evidence" value="ECO:0007669"/>
    <property type="project" value="InterPro"/>
</dbReference>
<dbReference type="GO" id="GO:0097367">
    <property type="term" value="F:carbohydrate derivative binding"/>
    <property type="evidence" value="ECO:0007669"/>
    <property type="project" value="InterPro"/>
</dbReference>
<proteinExistence type="predicted"/>
<keyword evidence="3" id="KW-0804">Transcription</keyword>
<dbReference type="InterPro" id="IPR047640">
    <property type="entry name" value="RpiR-like"/>
</dbReference>
<evidence type="ECO:0000256" key="1">
    <source>
        <dbReference type="ARBA" id="ARBA00023015"/>
    </source>
</evidence>
<name>A0A062U9D6_9PROT</name>
<dbReference type="PANTHER" id="PTHR30514">
    <property type="entry name" value="GLUCOKINASE"/>
    <property type="match status" value="1"/>
</dbReference>
<dbReference type="Proteomes" id="UP000027037">
    <property type="component" value="Unassembled WGS sequence"/>
</dbReference>
<dbReference type="STRING" id="1280946.HY29_01530"/>
<keyword evidence="2" id="KW-0238">DNA-binding</keyword>
<keyword evidence="1" id="KW-0805">Transcription regulation</keyword>
<dbReference type="Gene3D" id="3.40.50.10490">
    <property type="entry name" value="Glucose-6-phosphate isomerase like protein, domain 1"/>
    <property type="match status" value="1"/>
</dbReference>
<feature type="domain" description="HTH rpiR-type" evidence="4">
    <location>
        <begin position="22"/>
        <end position="98"/>
    </location>
</feature>
<dbReference type="CDD" id="cd05013">
    <property type="entry name" value="SIS_RpiR"/>
    <property type="match status" value="1"/>
</dbReference>
<dbReference type="PROSITE" id="PS51071">
    <property type="entry name" value="HTH_RPIR"/>
    <property type="match status" value="1"/>
</dbReference>
<dbReference type="InterPro" id="IPR001347">
    <property type="entry name" value="SIS_dom"/>
</dbReference>
<keyword evidence="7" id="KW-1185">Reference proteome</keyword>
<dbReference type="GO" id="GO:1901135">
    <property type="term" value="P:carbohydrate derivative metabolic process"/>
    <property type="evidence" value="ECO:0007669"/>
    <property type="project" value="InterPro"/>
</dbReference>
<evidence type="ECO:0000256" key="3">
    <source>
        <dbReference type="ARBA" id="ARBA00023163"/>
    </source>
</evidence>
<dbReference type="EMBL" id="AWFF01000032">
    <property type="protein sequence ID" value="KCZ54912.1"/>
    <property type="molecule type" value="Genomic_DNA"/>
</dbReference>
<dbReference type="GO" id="GO:0003677">
    <property type="term" value="F:DNA binding"/>
    <property type="evidence" value="ECO:0007669"/>
    <property type="project" value="UniProtKB-KW"/>
</dbReference>
<gene>
    <name evidence="6" type="ORF">HY29_01530</name>
</gene>
<dbReference type="PANTHER" id="PTHR30514:SF1">
    <property type="entry name" value="HTH-TYPE TRANSCRIPTIONAL REGULATOR HEXR-RELATED"/>
    <property type="match status" value="1"/>
</dbReference>
<organism evidence="6 7">
    <name type="scientific">Hyphomonas beringensis</name>
    <dbReference type="NCBI Taxonomy" id="1280946"/>
    <lineage>
        <taxon>Bacteria</taxon>
        <taxon>Pseudomonadati</taxon>
        <taxon>Pseudomonadota</taxon>
        <taxon>Alphaproteobacteria</taxon>
        <taxon>Hyphomonadales</taxon>
        <taxon>Hyphomonadaceae</taxon>
        <taxon>Hyphomonas</taxon>
    </lineage>
</organism>
<sequence>MTESKSKRKSPARRRSDVPIVDNVMTRIRVRHDSLGPSTRSIADYILDNPRQVVGMSVTELAEATGASDGSVINLCRQLDLSGFQQLKLSLAQEVVQPVQFIHEDLQPKDDTATVCRKTFHAGIQALKDTLSILDADAVAAAVDIIRQAKRVEIYGIGSSAPIAEDAQYRMLRIGLDARVVVDSHVQAISASRTGPDVAVLTISHSGATHETLAATRLAKDAGAKTIIVTNFSSSPLQAYADVKLFTMARETKFRTEAMTSRIAQLCVLDALIAALALADYDRATDTLKKTFDVLSLKRF</sequence>
<dbReference type="OrthoDB" id="8582409at2"/>
<dbReference type="PATRIC" id="fig|1280946.3.peg.1377"/>
<dbReference type="InterPro" id="IPR035472">
    <property type="entry name" value="RpiR-like_SIS"/>
</dbReference>
<evidence type="ECO:0000256" key="2">
    <source>
        <dbReference type="ARBA" id="ARBA00023125"/>
    </source>
</evidence>
<dbReference type="PROSITE" id="PS51464">
    <property type="entry name" value="SIS"/>
    <property type="match status" value="1"/>
</dbReference>
<dbReference type="eggNOG" id="COG1737">
    <property type="taxonomic scope" value="Bacteria"/>
</dbReference>
<dbReference type="InterPro" id="IPR000281">
    <property type="entry name" value="HTH_RpiR"/>
</dbReference>
<dbReference type="InterPro" id="IPR036388">
    <property type="entry name" value="WH-like_DNA-bd_sf"/>
</dbReference>
<accession>A0A062U9D6</accession>
<dbReference type="SUPFAM" id="SSF46689">
    <property type="entry name" value="Homeodomain-like"/>
    <property type="match status" value="1"/>
</dbReference>
<dbReference type="InterPro" id="IPR046348">
    <property type="entry name" value="SIS_dom_sf"/>
</dbReference>
<evidence type="ECO:0000259" key="4">
    <source>
        <dbReference type="PROSITE" id="PS51071"/>
    </source>
</evidence>
<dbReference type="Pfam" id="PF01418">
    <property type="entry name" value="HTH_6"/>
    <property type="match status" value="1"/>
</dbReference>
<dbReference type="InterPro" id="IPR009057">
    <property type="entry name" value="Homeodomain-like_sf"/>
</dbReference>
<evidence type="ECO:0000313" key="7">
    <source>
        <dbReference type="Proteomes" id="UP000027037"/>
    </source>
</evidence>
<dbReference type="RefSeq" id="WP_034794641.1">
    <property type="nucleotide sequence ID" value="NZ_AWFF01000032.1"/>
</dbReference>
<comment type="caution">
    <text evidence="6">The sequence shown here is derived from an EMBL/GenBank/DDBJ whole genome shotgun (WGS) entry which is preliminary data.</text>
</comment>
<dbReference type="AlphaFoldDB" id="A0A062U9D6"/>
<evidence type="ECO:0000313" key="6">
    <source>
        <dbReference type="EMBL" id="KCZ54912.1"/>
    </source>
</evidence>
<dbReference type="Gene3D" id="1.10.10.10">
    <property type="entry name" value="Winged helix-like DNA-binding domain superfamily/Winged helix DNA-binding domain"/>
    <property type="match status" value="1"/>
</dbReference>
<reference evidence="6 7" key="1">
    <citation type="journal article" date="2014" name="Antonie Van Leeuwenhoek">
        <title>Hyphomonas beringensis sp. nov. and Hyphomonas chukchiensis sp. nov., isolated from surface seawater of the Bering Sea and Chukchi Sea.</title>
        <authorList>
            <person name="Li C."/>
            <person name="Lai Q."/>
            <person name="Li G."/>
            <person name="Dong C."/>
            <person name="Wang J."/>
            <person name="Liao Y."/>
            <person name="Shao Z."/>
        </authorList>
    </citation>
    <scope>NUCLEOTIDE SEQUENCE [LARGE SCALE GENOMIC DNA]</scope>
    <source>
        <strain evidence="6 7">25B14_1</strain>
    </source>
</reference>
<feature type="domain" description="SIS" evidence="5">
    <location>
        <begin position="142"/>
        <end position="282"/>
    </location>
</feature>
<evidence type="ECO:0000259" key="5">
    <source>
        <dbReference type="PROSITE" id="PS51464"/>
    </source>
</evidence>